<comment type="caution">
    <text evidence="3">Lacks conserved residue(s) required for the propagation of feature annotation.</text>
</comment>
<evidence type="ECO:0000313" key="7">
    <source>
        <dbReference type="Proteomes" id="UP000275408"/>
    </source>
</evidence>
<proteinExistence type="predicted"/>
<evidence type="ECO:0000256" key="1">
    <source>
        <dbReference type="ARBA" id="ARBA00022737"/>
    </source>
</evidence>
<evidence type="ECO:0000313" key="6">
    <source>
        <dbReference type="EMBL" id="RMX38160.1"/>
    </source>
</evidence>
<dbReference type="OrthoDB" id="5954286at2759"/>
<reference evidence="6 7" key="1">
    <citation type="journal article" date="2018" name="Sci. Rep.">
        <title>Comparative analysis of the Pocillopora damicornis genome highlights role of immune system in coral evolution.</title>
        <authorList>
            <person name="Cunning R."/>
            <person name="Bay R.A."/>
            <person name="Gillette P."/>
            <person name="Baker A.C."/>
            <person name="Traylor-Knowles N."/>
        </authorList>
    </citation>
    <scope>NUCLEOTIDE SEQUENCE [LARGE SCALE GENOMIC DNA]</scope>
    <source>
        <strain evidence="6">RSMAS</strain>
        <tissue evidence="6">Whole animal</tissue>
    </source>
</reference>
<feature type="compositionally biased region" description="Basic and acidic residues" evidence="4">
    <location>
        <begin position="91"/>
        <end position="105"/>
    </location>
</feature>
<gene>
    <name evidence="6" type="ORF">pdam_00014758</name>
</gene>
<dbReference type="STRING" id="46731.A0A3M6T9T9"/>
<organism evidence="6 7">
    <name type="scientific">Pocillopora damicornis</name>
    <name type="common">Cauliflower coral</name>
    <name type="synonym">Millepora damicornis</name>
    <dbReference type="NCBI Taxonomy" id="46731"/>
    <lineage>
        <taxon>Eukaryota</taxon>
        <taxon>Metazoa</taxon>
        <taxon>Cnidaria</taxon>
        <taxon>Anthozoa</taxon>
        <taxon>Hexacorallia</taxon>
        <taxon>Scleractinia</taxon>
        <taxon>Astrocoeniina</taxon>
        <taxon>Pocilloporidae</taxon>
        <taxon>Pocillopora</taxon>
    </lineage>
</organism>
<keyword evidence="2 3" id="KW-1015">Disulfide bond</keyword>
<sequence>LVLFAAVTSSNAQFPLRQENVFNTDELIKKRLEKLHQDSLRTDPCDALNGNCNEANNDWYRPMDEDIDRLIYQIREKRIEPLLQQRVTEGAARDEGSIETKRAEESATEEAVSGKGATEAEVTDKSKEGTVEVPGSGDGATEPVATEEAVTKAAIGEGVTERAASGEGVTEAGATDEGVTEQVASGKGATEAEATEKEATESGQGTVEMPGEAGATEKEAAENRQGSVEVLESGDGATEPGATEEGATEAASGEGVTEVAAIGEGFTEAGATDEGVTEQVASGEGTTEAGATEESTTELVAGGEGATEVKTTEEIVTEVEVSGEGTTEAETTKEGVTEQAAGGEGATEAKTTEEIVSEVVTSGEGATEAWTAKEVVTEAASVDGATEAEVTKEGGTEAGATEGDITEPAASREGVTEEGATEGGCGGVLSGDQGGFSSPVFDGEYYPNNANCVWRIYVRKGFKLRITYEYFDTEEHFDYLEILQGNKELYTIRGHKDANYQTTVYGNNDIVAILFRSDTLIAHRGFKATFKIIAGSRCGGQLKDRKGHFESPNFPGNYPDNTDCFWTVTIKSGERLRIQFDRFQTEHAFDTLKIDVGERMVKLLSGYLRKPDVVIPYKEEDGNEINIYFHTDVTISGKGFHATYEIEPNNSRNVDCAI</sequence>
<comment type="caution">
    <text evidence="6">The sequence shown here is derived from an EMBL/GenBank/DDBJ whole genome shotgun (WGS) entry which is preliminary data.</text>
</comment>
<evidence type="ECO:0000256" key="3">
    <source>
        <dbReference type="PROSITE-ProRule" id="PRU00059"/>
    </source>
</evidence>
<feature type="disulfide bond" evidence="3">
    <location>
        <begin position="425"/>
        <end position="452"/>
    </location>
</feature>
<evidence type="ECO:0000256" key="4">
    <source>
        <dbReference type="SAM" id="MobiDB-lite"/>
    </source>
</evidence>
<evidence type="ECO:0000256" key="2">
    <source>
        <dbReference type="ARBA" id="ARBA00023157"/>
    </source>
</evidence>
<feature type="compositionally biased region" description="Low complexity" evidence="4">
    <location>
        <begin position="337"/>
        <end position="349"/>
    </location>
</feature>
<dbReference type="Pfam" id="PF00431">
    <property type="entry name" value="CUB"/>
    <property type="match status" value="2"/>
</dbReference>
<dbReference type="PROSITE" id="PS01180">
    <property type="entry name" value="CUB"/>
    <property type="match status" value="2"/>
</dbReference>
<dbReference type="PANTHER" id="PTHR24251">
    <property type="entry name" value="OVOCHYMASE-RELATED"/>
    <property type="match status" value="1"/>
</dbReference>
<dbReference type="CDD" id="cd00041">
    <property type="entry name" value="CUB"/>
    <property type="match status" value="2"/>
</dbReference>
<feature type="region of interest" description="Disordered" evidence="4">
    <location>
        <begin position="320"/>
        <end position="350"/>
    </location>
</feature>
<name>A0A3M6T9T9_POCDA</name>
<feature type="domain" description="CUB" evidence="5">
    <location>
        <begin position="425"/>
        <end position="533"/>
    </location>
</feature>
<feature type="domain" description="CUB" evidence="5">
    <location>
        <begin position="538"/>
        <end position="647"/>
    </location>
</feature>
<accession>A0A3M6T9T9</accession>
<dbReference type="SMART" id="SM00042">
    <property type="entry name" value="CUB"/>
    <property type="match status" value="2"/>
</dbReference>
<dbReference type="InterPro" id="IPR035914">
    <property type="entry name" value="Sperma_CUB_dom_sf"/>
</dbReference>
<dbReference type="Gene3D" id="2.60.120.290">
    <property type="entry name" value="Spermadhesin, CUB domain"/>
    <property type="match status" value="2"/>
</dbReference>
<feature type="region of interest" description="Disordered" evidence="4">
    <location>
        <begin position="381"/>
        <end position="429"/>
    </location>
</feature>
<feature type="non-terminal residue" evidence="6">
    <location>
        <position position="1"/>
    </location>
</feature>
<dbReference type="InterPro" id="IPR000859">
    <property type="entry name" value="CUB_dom"/>
</dbReference>
<keyword evidence="7" id="KW-1185">Reference proteome</keyword>
<keyword evidence="1" id="KW-0677">Repeat</keyword>
<dbReference type="AlphaFoldDB" id="A0A3M6T9T9"/>
<protein>
    <recommendedName>
        <fullName evidence="5">CUB domain-containing protein</fullName>
    </recommendedName>
</protein>
<feature type="region of interest" description="Disordered" evidence="4">
    <location>
        <begin position="88"/>
        <end position="307"/>
    </location>
</feature>
<feature type="compositionally biased region" description="Low complexity" evidence="4">
    <location>
        <begin position="234"/>
        <end position="258"/>
    </location>
</feature>
<feature type="compositionally biased region" description="Low complexity" evidence="4">
    <location>
        <begin position="320"/>
        <end position="329"/>
    </location>
</feature>
<feature type="compositionally biased region" description="Low complexity" evidence="4">
    <location>
        <begin position="281"/>
        <end position="298"/>
    </location>
</feature>
<dbReference type="SUPFAM" id="SSF49854">
    <property type="entry name" value="Spermadhesin, CUB domain"/>
    <property type="match status" value="2"/>
</dbReference>
<dbReference type="EMBL" id="RCHS01004043">
    <property type="protein sequence ID" value="RMX38160.1"/>
    <property type="molecule type" value="Genomic_DNA"/>
</dbReference>
<evidence type="ECO:0000259" key="5">
    <source>
        <dbReference type="PROSITE" id="PS01180"/>
    </source>
</evidence>
<dbReference type="Proteomes" id="UP000275408">
    <property type="component" value="Unassembled WGS sequence"/>
</dbReference>